<dbReference type="EMBL" id="JAZDWU010000004">
    <property type="protein sequence ID" value="KAL0005235.1"/>
    <property type="molecule type" value="Genomic_DNA"/>
</dbReference>
<evidence type="ECO:0000313" key="3">
    <source>
        <dbReference type="Proteomes" id="UP001459277"/>
    </source>
</evidence>
<organism evidence="2 3">
    <name type="scientific">Lithocarpus litseifolius</name>
    <dbReference type="NCBI Taxonomy" id="425828"/>
    <lineage>
        <taxon>Eukaryota</taxon>
        <taxon>Viridiplantae</taxon>
        <taxon>Streptophyta</taxon>
        <taxon>Embryophyta</taxon>
        <taxon>Tracheophyta</taxon>
        <taxon>Spermatophyta</taxon>
        <taxon>Magnoliopsida</taxon>
        <taxon>eudicotyledons</taxon>
        <taxon>Gunneridae</taxon>
        <taxon>Pentapetalae</taxon>
        <taxon>rosids</taxon>
        <taxon>fabids</taxon>
        <taxon>Fagales</taxon>
        <taxon>Fagaceae</taxon>
        <taxon>Lithocarpus</taxon>
    </lineage>
</organism>
<accession>A0AAW2D3U6</accession>
<feature type="region of interest" description="Disordered" evidence="1">
    <location>
        <begin position="20"/>
        <end position="50"/>
    </location>
</feature>
<feature type="region of interest" description="Disordered" evidence="1">
    <location>
        <begin position="81"/>
        <end position="103"/>
    </location>
</feature>
<gene>
    <name evidence="2" type="ORF">SO802_012796</name>
</gene>
<proteinExistence type="predicted"/>
<protein>
    <submittedName>
        <fullName evidence="2">Uncharacterized protein</fullName>
    </submittedName>
</protein>
<feature type="compositionally biased region" description="Polar residues" evidence="1">
    <location>
        <begin position="86"/>
        <end position="96"/>
    </location>
</feature>
<sequence length="103" mass="11242">MLQEIEKMKVDDAINSGLIEKSDAKPQKKFGVGNSSNSGNNGGKTSEVNAIDVRRKFTPLGMTLSQALEALSTKGFIKPLDLGRYTPNTSTPNYNASEYYKSH</sequence>
<comment type="caution">
    <text evidence="2">The sequence shown here is derived from an EMBL/GenBank/DDBJ whole genome shotgun (WGS) entry which is preliminary data.</text>
</comment>
<dbReference type="AlphaFoldDB" id="A0AAW2D3U6"/>
<evidence type="ECO:0000256" key="1">
    <source>
        <dbReference type="SAM" id="MobiDB-lite"/>
    </source>
</evidence>
<keyword evidence="3" id="KW-1185">Reference proteome</keyword>
<dbReference type="Proteomes" id="UP001459277">
    <property type="component" value="Unassembled WGS sequence"/>
</dbReference>
<name>A0AAW2D3U6_9ROSI</name>
<evidence type="ECO:0000313" key="2">
    <source>
        <dbReference type="EMBL" id="KAL0005235.1"/>
    </source>
</evidence>
<reference evidence="2 3" key="1">
    <citation type="submission" date="2024-01" db="EMBL/GenBank/DDBJ databases">
        <title>A telomere-to-telomere, gap-free genome of sweet tea (Lithocarpus litseifolius).</title>
        <authorList>
            <person name="Zhou J."/>
        </authorList>
    </citation>
    <scope>NUCLEOTIDE SEQUENCE [LARGE SCALE GENOMIC DNA]</scope>
    <source>
        <strain evidence="2">Zhou-2022a</strain>
        <tissue evidence="2">Leaf</tissue>
    </source>
</reference>